<dbReference type="PANTHER" id="PTHR23216:SF1">
    <property type="entry name" value="NUCLEOLAR AND COILED-BODY PHOSPHOPROTEIN 1"/>
    <property type="match status" value="1"/>
</dbReference>
<dbReference type="InterPro" id="IPR006594">
    <property type="entry name" value="LisH"/>
</dbReference>
<evidence type="ECO:0000313" key="5">
    <source>
        <dbReference type="Proteomes" id="UP000235145"/>
    </source>
</evidence>
<evidence type="ECO:0000313" key="4">
    <source>
        <dbReference type="EMBL" id="KAJ0196807.1"/>
    </source>
</evidence>
<dbReference type="InterPro" id="IPR007718">
    <property type="entry name" value="Srp40_C"/>
</dbReference>
<dbReference type="EMBL" id="NBSK02000007">
    <property type="protein sequence ID" value="KAJ0196807.1"/>
    <property type="molecule type" value="Genomic_DNA"/>
</dbReference>
<evidence type="ECO:0008006" key="6">
    <source>
        <dbReference type="Google" id="ProtNLM"/>
    </source>
</evidence>
<name>A0A9R1UYU4_LACSA</name>
<feature type="compositionally biased region" description="Polar residues" evidence="1">
    <location>
        <begin position="338"/>
        <end position="349"/>
    </location>
</feature>
<dbReference type="SMART" id="SM00667">
    <property type="entry name" value="LisH"/>
    <property type="match status" value="1"/>
</dbReference>
<sequence length="430" mass="48476">MLHLDTKNPSNSHTTASSISLLAFKPRQVLLAQHSSRSTMAASALKEENSSNITSLTPELKGALHQSILDYFHRNGFSKTLKRFQSEAPIQTDTQKASLLHLEDIFCNYNTCNADSNKNNSNTPVLGNDEAIKKDNFCITNEEITTKKKKKKGVIESENGAIKDQQEVTDKKIFEFGKNCGQDIIVNERETKPKKKKKIKHDSNSSIQAEEATSIVVKTPVNDTINGLKIEDSTKKVADKEKKKKNKKLSNDSGDTEKEGIEPYETKKEEKSSKKRKRSDSDENEIVTEESKCQKTETLKEKKSKKEENNGQETSNKQTNGQLEMNGEKSGAHKSTKKQQNVTTEPKTVNAFQRVKIDQVEFAHEKLQDNSYWAKDGAEIGYGAKAQEVLGQVRGRDFRHEKTKKKRGSYRGGLIDLQSHSIKFNYSDEE</sequence>
<keyword evidence="5" id="KW-1185">Reference proteome</keyword>
<reference evidence="4 5" key="1">
    <citation type="journal article" date="2017" name="Nat. Commun.">
        <title>Genome assembly with in vitro proximity ligation data and whole-genome triplication in lettuce.</title>
        <authorList>
            <person name="Reyes-Chin-Wo S."/>
            <person name="Wang Z."/>
            <person name="Yang X."/>
            <person name="Kozik A."/>
            <person name="Arikit S."/>
            <person name="Song C."/>
            <person name="Xia L."/>
            <person name="Froenicke L."/>
            <person name="Lavelle D.O."/>
            <person name="Truco M.J."/>
            <person name="Xia R."/>
            <person name="Zhu S."/>
            <person name="Xu C."/>
            <person name="Xu H."/>
            <person name="Xu X."/>
            <person name="Cox K."/>
            <person name="Korf I."/>
            <person name="Meyers B.C."/>
            <person name="Michelmore R.W."/>
        </authorList>
    </citation>
    <scope>NUCLEOTIDE SEQUENCE [LARGE SCALE GENOMIC DNA]</scope>
    <source>
        <strain evidence="5">cv. Salinas</strain>
        <tissue evidence="4">Seedlings</tissue>
    </source>
</reference>
<dbReference type="InterPro" id="IPR039191">
    <property type="entry name" value="Nopp140-like"/>
</dbReference>
<dbReference type="AlphaFoldDB" id="A0A9R1UYU4"/>
<dbReference type="PANTHER" id="PTHR23216">
    <property type="entry name" value="NUCLEOLAR AND COILED-BODY PHOSPHOPROTEIN 1"/>
    <property type="match status" value="1"/>
</dbReference>
<dbReference type="Proteomes" id="UP000235145">
    <property type="component" value="Unassembled WGS sequence"/>
</dbReference>
<evidence type="ECO:0000259" key="3">
    <source>
        <dbReference type="Pfam" id="PF24951"/>
    </source>
</evidence>
<feature type="region of interest" description="Disordered" evidence="1">
    <location>
        <begin position="187"/>
        <end position="211"/>
    </location>
</feature>
<protein>
    <recommendedName>
        <fullName evidence="6">LisH domain-containing protein</fullName>
    </recommendedName>
</protein>
<evidence type="ECO:0000259" key="2">
    <source>
        <dbReference type="Pfam" id="PF05022"/>
    </source>
</evidence>
<feature type="compositionally biased region" description="Polar residues" evidence="1">
    <location>
        <begin position="311"/>
        <end position="323"/>
    </location>
</feature>
<dbReference type="OrthoDB" id="5599646at2759"/>
<dbReference type="InterPro" id="IPR056795">
    <property type="entry name" value="PAC1-like_LisH-like_dom"/>
</dbReference>
<feature type="compositionally biased region" description="Basic and acidic residues" evidence="1">
    <location>
        <begin position="255"/>
        <end position="272"/>
    </location>
</feature>
<feature type="compositionally biased region" description="Basic and acidic residues" evidence="1">
    <location>
        <begin position="229"/>
        <end position="241"/>
    </location>
</feature>
<feature type="region of interest" description="Disordered" evidence="1">
    <location>
        <begin position="227"/>
        <end position="349"/>
    </location>
</feature>
<feature type="domain" description="PAC1-like LisH-like dimerisation" evidence="3">
    <location>
        <begin position="63"/>
        <end position="91"/>
    </location>
</feature>
<dbReference type="GO" id="GO:0005730">
    <property type="term" value="C:nucleolus"/>
    <property type="evidence" value="ECO:0007669"/>
    <property type="project" value="InterPro"/>
</dbReference>
<feature type="compositionally biased region" description="Basic and acidic residues" evidence="1">
    <location>
        <begin position="289"/>
        <end position="309"/>
    </location>
</feature>
<accession>A0A9R1UYU4</accession>
<dbReference type="PROSITE" id="PS50896">
    <property type="entry name" value="LISH"/>
    <property type="match status" value="1"/>
</dbReference>
<gene>
    <name evidence="4" type="ORF">LSAT_V11C700364460</name>
</gene>
<dbReference type="Pfam" id="PF24951">
    <property type="entry name" value="LisH_PAC1"/>
    <property type="match status" value="1"/>
</dbReference>
<feature type="domain" description="Srp40 C-terminal" evidence="2">
    <location>
        <begin position="352"/>
        <end position="424"/>
    </location>
</feature>
<dbReference type="Pfam" id="PF05022">
    <property type="entry name" value="SRP40_C"/>
    <property type="match status" value="1"/>
</dbReference>
<evidence type="ECO:0000256" key="1">
    <source>
        <dbReference type="SAM" id="MobiDB-lite"/>
    </source>
</evidence>
<proteinExistence type="predicted"/>
<comment type="caution">
    <text evidence="4">The sequence shown here is derived from an EMBL/GenBank/DDBJ whole genome shotgun (WGS) entry which is preliminary data.</text>
</comment>
<organism evidence="4 5">
    <name type="scientific">Lactuca sativa</name>
    <name type="common">Garden lettuce</name>
    <dbReference type="NCBI Taxonomy" id="4236"/>
    <lineage>
        <taxon>Eukaryota</taxon>
        <taxon>Viridiplantae</taxon>
        <taxon>Streptophyta</taxon>
        <taxon>Embryophyta</taxon>
        <taxon>Tracheophyta</taxon>
        <taxon>Spermatophyta</taxon>
        <taxon>Magnoliopsida</taxon>
        <taxon>eudicotyledons</taxon>
        <taxon>Gunneridae</taxon>
        <taxon>Pentapetalae</taxon>
        <taxon>asterids</taxon>
        <taxon>campanulids</taxon>
        <taxon>Asterales</taxon>
        <taxon>Asteraceae</taxon>
        <taxon>Cichorioideae</taxon>
        <taxon>Cichorieae</taxon>
        <taxon>Lactucinae</taxon>
        <taxon>Lactuca</taxon>
    </lineage>
</organism>